<reference evidence="1" key="1">
    <citation type="submission" date="2021-11" db="EMBL/GenBank/DDBJ databases">
        <title>Clostridia strains as spoilage organisms.</title>
        <authorList>
            <person name="Wambui J."/>
            <person name="Stevens M.J.A."/>
            <person name="Stephan R."/>
        </authorList>
    </citation>
    <scope>NUCLEOTIDE SEQUENCE</scope>
    <source>
        <strain evidence="1">CF009</strain>
    </source>
</reference>
<evidence type="ECO:0000313" key="1">
    <source>
        <dbReference type="EMBL" id="WAG62551.1"/>
    </source>
</evidence>
<evidence type="ECO:0000313" key="2">
    <source>
        <dbReference type="Proteomes" id="UP001164733"/>
    </source>
</evidence>
<accession>A0AA47ELU3</accession>
<sequence length="83" mass="9611">MGLNKFALKNLMDERFNSSYTKLSRAIGVDVAHVYRVLAKNNTPGIKFFNGIIKWCTDNQLDYREYIFLPKPLTVVNKKSKVQ</sequence>
<evidence type="ECO:0008006" key="3">
    <source>
        <dbReference type="Google" id="ProtNLM"/>
    </source>
</evidence>
<dbReference type="EMBL" id="CP086239">
    <property type="protein sequence ID" value="WAG62551.1"/>
    <property type="molecule type" value="Genomic_DNA"/>
</dbReference>
<organism evidence="1 2">
    <name type="scientific">Clostridium estertheticum</name>
    <dbReference type="NCBI Taxonomy" id="238834"/>
    <lineage>
        <taxon>Bacteria</taxon>
        <taxon>Bacillati</taxon>
        <taxon>Bacillota</taxon>
        <taxon>Clostridia</taxon>
        <taxon>Eubacteriales</taxon>
        <taxon>Clostridiaceae</taxon>
        <taxon>Clostridium</taxon>
    </lineage>
</organism>
<dbReference type="AlphaFoldDB" id="A0AA47ELU3"/>
<proteinExistence type="predicted"/>
<dbReference type="RefSeq" id="WP_216126783.1">
    <property type="nucleotide sequence ID" value="NZ_CP086239.1"/>
</dbReference>
<name>A0AA47ELU3_9CLOT</name>
<protein>
    <recommendedName>
        <fullName evidence="3">XRE family transcriptional regulator</fullName>
    </recommendedName>
</protein>
<dbReference type="Proteomes" id="UP001164733">
    <property type="component" value="Chromosome"/>
</dbReference>
<gene>
    <name evidence="1" type="ORF">LL038_10055</name>
</gene>